<evidence type="ECO:0000259" key="6">
    <source>
        <dbReference type="Pfam" id="PF01694"/>
    </source>
</evidence>
<reference evidence="8" key="1">
    <citation type="journal article" date="2019" name="Int. J. Syst. Evol. Microbiol.">
        <title>The Global Catalogue of Microorganisms (GCM) 10K type strain sequencing project: providing services to taxonomists for standard genome sequencing and annotation.</title>
        <authorList>
            <consortium name="The Broad Institute Genomics Platform"/>
            <consortium name="The Broad Institute Genome Sequencing Center for Infectious Disease"/>
            <person name="Wu L."/>
            <person name="Ma J."/>
        </authorList>
    </citation>
    <scope>NUCLEOTIDE SEQUENCE [LARGE SCALE GENOMIC DNA]</scope>
    <source>
        <strain evidence="8">KCTC 42739</strain>
    </source>
</reference>
<dbReference type="EC" id="3.4.21.105" evidence="7"/>
<organism evidence="7 8">
    <name type="scientific">Sphingomonas hylomeconis</name>
    <dbReference type="NCBI Taxonomy" id="1395958"/>
    <lineage>
        <taxon>Bacteria</taxon>
        <taxon>Pseudomonadati</taxon>
        <taxon>Pseudomonadota</taxon>
        <taxon>Alphaproteobacteria</taxon>
        <taxon>Sphingomonadales</taxon>
        <taxon>Sphingomonadaceae</taxon>
        <taxon>Sphingomonas</taxon>
    </lineage>
</organism>
<evidence type="ECO:0000256" key="1">
    <source>
        <dbReference type="ARBA" id="ARBA00004141"/>
    </source>
</evidence>
<dbReference type="InterPro" id="IPR022764">
    <property type="entry name" value="Peptidase_S54_rhomboid_dom"/>
</dbReference>
<comment type="caution">
    <text evidence="7">The sequence shown here is derived from an EMBL/GenBank/DDBJ whole genome shotgun (WGS) entry which is preliminary data.</text>
</comment>
<comment type="subcellular location">
    <subcellularLocation>
        <location evidence="1">Membrane</location>
        <topology evidence="1">Multi-pass membrane protein</topology>
    </subcellularLocation>
</comment>
<evidence type="ECO:0000256" key="2">
    <source>
        <dbReference type="ARBA" id="ARBA00022692"/>
    </source>
</evidence>
<proteinExistence type="predicted"/>
<gene>
    <name evidence="7" type="ORF">ACFONA_15630</name>
</gene>
<feature type="transmembrane region" description="Helical" evidence="5">
    <location>
        <begin position="140"/>
        <end position="161"/>
    </location>
</feature>
<keyword evidence="8" id="KW-1185">Reference proteome</keyword>
<evidence type="ECO:0000313" key="8">
    <source>
        <dbReference type="Proteomes" id="UP001595713"/>
    </source>
</evidence>
<evidence type="ECO:0000313" key="7">
    <source>
        <dbReference type="EMBL" id="MFC3581601.1"/>
    </source>
</evidence>
<dbReference type="Gene3D" id="1.20.1540.10">
    <property type="entry name" value="Rhomboid-like"/>
    <property type="match status" value="1"/>
</dbReference>
<dbReference type="GO" id="GO:0006508">
    <property type="term" value="P:proteolysis"/>
    <property type="evidence" value="ECO:0007669"/>
    <property type="project" value="UniProtKB-KW"/>
</dbReference>
<dbReference type="RefSeq" id="WP_261292550.1">
    <property type="nucleotide sequence ID" value="NZ_JANQBK010000001.1"/>
</dbReference>
<feature type="transmembrane region" description="Helical" evidence="5">
    <location>
        <begin position="110"/>
        <end position="128"/>
    </location>
</feature>
<keyword evidence="7" id="KW-0378">Hydrolase</keyword>
<dbReference type="Proteomes" id="UP001595713">
    <property type="component" value="Unassembled WGS sequence"/>
</dbReference>
<accession>A0ABV7SZ35</accession>
<feature type="transmembrane region" description="Helical" evidence="5">
    <location>
        <begin position="40"/>
        <end position="65"/>
    </location>
</feature>
<dbReference type="SUPFAM" id="SSF144091">
    <property type="entry name" value="Rhomboid-like"/>
    <property type="match status" value="1"/>
</dbReference>
<evidence type="ECO:0000256" key="3">
    <source>
        <dbReference type="ARBA" id="ARBA00022989"/>
    </source>
</evidence>
<feature type="transmembrane region" description="Helical" evidence="5">
    <location>
        <begin position="167"/>
        <end position="185"/>
    </location>
</feature>
<feature type="transmembrane region" description="Helical" evidence="5">
    <location>
        <begin position="72"/>
        <end position="90"/>
    </location>
</feature>
<sequence>MFAALVLLAIGWQVAAIQYGFIPRDFLANGWSDDPIRAWLSPIASVFIPRDLLSAVFDLVLLLITGRFVEKALGPVGLGVVALAGTYASAAGRLLLTPGSLVPGAGLDPIFFAMIGCYFMLYGLPRSLPIGVGQARPVRIAMLAGIWFGIQLVFSLVGQNFELSVSYVEPIFALIAGMALARPLLKWQYRRA</sequence>
<keyword evidence="4 5" id="KW-0472">Membrane</keyword>
<name>A0ABV7SZ35_9SPHN</name>
<protein>
    <submittedName>
        <fullName evidence="7">Rhomboid family intramembrane serine protease</fullName>
        <ecNumber evidence="7">3.4.21.105</ecNumber>
    </submittedName>
</protein>
<evidence type="ECO:0000256" key="4">
    <source>
        <dbReference type="ARBA" id="ARBA00023136"/>
    </source>
</evidence>
<dbReference type="GO" id="GO:0008233">
    <property type="term" value="F:peptidase activity"/>
    <property type="evidence" value="ECO:0007669"/>
    <property type="project" value="UniProtKB-KW"/>
</dbReference>
<evidence type="ECO:0000256" key="5">
    <source>
        <dbReference type="SAM" id="Phobius"/>
    </source>
</evidence>
<dbReference type="Pfam" id="PF01694">
    <property type="entry name" value="Rhomboid"/>
    <property type="match status" value="1"/>
</dbReference>
<keyword evidence="3 5" id="KW-1133">Transmembrane helix</keyword>
<dbReference type="InterPro" id="IPR035952">
    <property type="entry name" value="Rhomboid-like_sf"/>
</dbReference>
<keyword evidence="2 5" id="KW-0812">Transmembrane</keyword>
<keyword evidence="7" id="KW-0645">Protease</keyword>
<feature type="domain" description="Peptidase S54 rhomboid" evidence="6">
    <location>
        <begin position="43"/>
        <end position="185"/>
    </location>
</feature>
<dbReference type="EMBL" id="JBHRXP010000007">
    <property type="protein sequence ID" value="MFC3581601.1"/>
    <property type="molecule type" value="Genomic_DNA"/>
</dbReference>